<evidence type="ECO:0000313" key="2">
    <source>
        <dbReference type="Proteomes" id="UP001165287"/>
    </source>
</evidence>
<dbReference type="Gene3D" id="3.40.50.720">
    <property type="entry name" value="NAD(P)-binding Rossmann-like Domain"/>
    <property type="match status" value="1"/>
</dbReference>
<reference evidence="1" key="1">
    <citation type="submission" date="2024-05" db="EMBL/GenBank/DDBJ databases">
        <title>Metabacillus sp. nov., isolated from the rhizosphere soil of tomato plants.</title>
        <authorList>
            <person name="Ma R."/>
        </authorList>
    </citation>
    <scope>NUCLEOTIDE SEQUENCE</scope>
    <source>
        <strain evidence="1">DBTR6</strain>
    </source>
</reference>
<name>A0ABS7UY31_9BACI</name>
<dbReference type="SUPFAM" id="SSF51735">
    <property type="entry name" value="NAD(P)-binding Rossmann-fold domains"/>
    <property type="match status" value="1"/>
</dbReference>
<protein>
    <submittedName>
        <fullName evidence="1">SDR family NAD(P)-dependent oxidoreductase</fullName>
    </submittedName>
</protein>
<dbReference type="RefSeq" id="WP_224141377.1">
    <property type="nucleotide sequence ID" value="NZ_JAIQUM010000076.1"/>
</dbReference>
<comment type="caution">
    <text evidence="1">The sequence shown here is derived from an EMBL/GenBank/DDBJ whole genome shotgun (WGS) entry which is preliminary data.</text>
</comment>
<sequence length="52" mass="5356">MDNVSFSFRRKSSIGDCGASRGIGRALAEGLAMAGADVILVAQSKNEIEQGA</sequence>
<accession>A0ABS7UY31</accession>
<dbReference type="EMBL" id="JAIQUM010000076">
    <property type="protein sequence ID" value="MBZ5752939.1"/>
    <property type="molecule type" value="Genomic_DNA"/>
</dbReference>
<gene>
    <name evidence="1" type="ORF">K9V48_22560</name>
</gene>
<evidence type="ECO:0000313" key="1">
    <source>
        <dbReference type="EMBL" id="MBZ5752939.1"/>
    </source>
</evidence>
<dbReference type="InterPro" id="IPR036291">
    <property type="entry name" value="NAD(P)-bd_dom_sf"/>
</dbReference>
<dbReference type="Proteomes" id="UP001165287">
    <property type="component" value="Unassembled WGS sequence"/>
</dbReference>
<organism evidence="1 2">
    <name type="scientific">Metabacillus rhizolycopersici</name>
    <dbReference type="NCBI Taxonomy" id="2875709"/>
    <lineage>
        <taxon>Bacteria</taxon>
        <taxon>Bacillati</taxon>
        <taxon>Bacillota</taxon>
        <taxon>Bacilli</taxon>
        <taxon>Bacillales</taxon>
        <taxon>Bacillaceae</taxon>
        <taxon>Metabacillus</taxon>
    </lineage>
</organism>
<proteinExistence type="predicted"/>
<keyword evidence="2" id="KW-1185">Reference proteome</keyword>